<evidence type="ECO:0000256" key="1">
    <source>
        <dbReference type="SAM" id="SignalP"/>
    </source>
</evidence>
<evidence type="ECO:0000313" key="3">
    <source>
        <dbReference type="Proteomes" id="UP000887569"/>
    </source>
</evidence>
<sequence length="303" mass="34020">MRYSTLLITLFAASSSSFQTDGKNGESAFVLFPHGADPQSDTKVVIPAVSNGRQPPFPCIVAGTGVHEHGQSFTKGNFHYKCNNGTSEVIACIADDKSVIHVDRMFIRNGVKHKCTVHGDTVTYEQESTCFENGVHYAVGDRFRNRSFELVCQKDGISIVGCYIQNTDETIPLGSDRVIDHYRHNCELLSQGKVRYSVSLIGCKKDDEFFNEGQIWTEKHIRYQCTSDGTLKILGCVDEGGLFIELGRDILMGGMVHRCYRIDKTTFYHRFHCEAHALAKCIAAAPSRRIRSRSFYLEQQDNL</sequence>
<feature type="signal peptide" evidence="1">
    <location>
        <begin position="1"/>
        <end position="22"/>
    </location>
</feature>
<proteinExistence type="predicted"/>
<dbReference type="AlphaFoldDB" id="A0A915AL48"/>
<reference evidence="4" key="1">
    <citation type="submission" date="2022-11" db="UniProtKB">
        <authorList>
            <consortium name="WormBaseParasite"/>
        </authorList>
    </citation>
    <scope>IDENTIFICATION</scope>
</reference>
<dbReference type="InterPro" id="IPR055119">
    <property type="entry name" value="Mig18_Fn1"/>
</dbReference>
<dbReference type="PANTHER" id="PTHR35572:SF4">
    <property type="entry name" value="PROTEIN CBG15747"/>
    <property type="match status" value="1"/>
</dbReference>
<dbReference type="InterPro" id="IPR040282">
    <property type="entry name" value="Mig-18-like"/>
</dbReference>
<feature type="chain" id="PRO_5037251862" description="Abnormal cell migration protein 18-like fibronectin type I domain-containing protein" evidence="1">
    <location>
        <begin position="23"/>
        <end position="303"/>
    </location>
</feature>
<evidence type="ECO:0000259" key="2">
    <source>
        <dbReference type="Pfam" id="PF23003"/>
    </source>
</evidence>
<organism evidence="3 4">
    <name type="scientific">Parascaris univalens</name>
    <name type="common">Nematode worm</name>
    <dbReference type="NCBI Taxonomy" id="6257"/>
    <lineage>
        <taxon>Eukaryota</taxon>
        <taxon>Metazoa</taxon>
        <taxon>Ecdysozoa</taxon>
        <taxon>Nematoda</taxon>
        <taxon>Chromadorea</taxon>
        <taxon>Rhabditida</taxon>
        <taxon>Spirurina</taxon>
        <taxon>Ascaridomorpha</taxon>
        <taxon>Ascaridoidea</taxon>
        <taxon>Ascarididae</taxon>
        <taxon>Parascaris</taxon>
    </lineage>
</organism>
<dbReference type="PANTHER" id="PTHR35572">
    <property type="entry name" value="PROTEIN CBG04538-RELATED"/>
    <property type="match status" value="1"/>
</dbReference>
<keyword evidence="1" id="KW-0732">Signal</keyword>
<dbReference type="Pfam" id="PF23003">
    <property type="entry name" value="Fn1_2"/>
    <property type="match status" value="3"/>
</dbReference>
<dbReference type="Proteomes" id="UP000887569">
    <property type="component" value="Unplaced"/>
</dbReference>
<accession>A0A915AL48</accession>
<keyword evidence="3" id="KW-1185">Reference proteome</keyword>
<evidence type="ECO:0000313" key="4">
    <source>
        <dbReference type="WBParaSite" id="PgR010_g214_t01"/>
    </source>
</evidence>
<feature type="domain" description="Abnormal cell migration protein 18-like fibronectin type I" evidence="2">
    <location>
        <begin position="129"/>
        <end position="192"/>
    </location>
</feature>
<protein>
    <recommendedName>
        <fullName evidence="2">Abnormal cell migration protein 18-like fibronectin type I domain-containing protein</fullName>
    </recommendedName>
</protein>
<dbReference type="WBParaSite" id="PgR010_g214_t01">
    <property type="protein sequence ID" value="PgR010_g214_t01"/>
    <property type="gene ID" value="PgR010_g214"/>
</dbReference>
<feature type="domain" description="Abnormal cell migration protein 18-like fibronectin type I" evidence="2">
    <location>
        <begin position="202"/>
        <end position="265"/>
    </location>
</feature>
<name>A0A915AL48_PARUN</name>
<feature type="domain" description="Abnormal cell migration protein 18-like fibronectin type I" evidence="2">
    <location>
        <begin position="59"/>
        <end position="122"/>
    </location>
</feature>